<protein>
    <submittedName>
        <fullName evidence="2">Uncharacterized protein</fullName>
    </submittedName>
</protein>
<keyword evidence="3" id="KW-1185">Reference proteome</keyword>
<accession>A0ABT2A6P6</accession>
<sequence>MNPKRFIRGFLSRCLGAAILAGACALAPAPLLAHNFHAGITDISYNERTGSTEIVHTYMAHDVEALLTNLYQRQFDLSDPDDQAVFRKYVEKQFWLADKDKRRLPLNWVGMTADAQNVMVFQEVLQTPSAKVELIHDAVLIDFMPDQLNTVNLTVAGSLRTFGFSSSHTELSVH</sequence>
<dbReference type="PROSITE" id="PS51257">
    <property type="entry name" value="PROKAR_LIPOPROTEIN"/>
    <property type="match status" value="1"/>
</dbReference>
<feature type="chain" id="PRO_5045366974" evidence="1">
    <location>
        <begin position="34"/>
        <end position="174"/>
    </location>
</feature>
<dbReference type="Pfam" id="PF20420">
    <property type="entry name" value="DUF6702"/>
    <property type="match status" value="1"/>
</dbReference>
<organism evidence="2 3">
    <name type="scientific">Massilia norwichensis</name>
    <dbReference type="NCBI Taxonomy" id="1442366"/>
    <lineage>
        <taxon>Bacteria</taxon>
        <taxon>Pseudomonadati</taxon>
        <taxon>Pseudomonadota</taxon>
        <taxon>Betaproteobacteria</taxon>
        <taxon>Burkholderiales</taxon>
        <taxon>Oxalobacteraceae</taxon>
        <taxon>Telluria group</taxon>
        <taxon>Massilia</taxon>
    </lineage>
</organism>
<evidence type="ECO:0000256" key="1">
    <source>
        <dbReference type="SAM" id="SignalP"/>
    </source>
</evidence>
<gene>
    <name evidence="2" type="ORF">NX782_11555</name>
</gene>
<keyword evidence="1" id="KW-0732">Signal</keyword>
<reference evidence="2 3" key="1">
    <citation type="submission" date="2022-08" db="EMBL/GenBank/DDBJ databases">
        <title>Reclassification of Massilia species as members of the genera Telluria, Duganella, Pseudoduganella, Mokoshia gen. nov. and Zemynaea gen. nov. using orthogonal and non-orthogonal genome-based approaches.</title>
        <authorList>
            <person name="Bowman J.P."/>
        </authorList>
    </citation>
    <scope>NUCLEOTIDE SEQUENCE [LARGE SCALE GENOMIC DNA]</scope>
    <source>
        <strain evidence="2 3">LMG 28164</strain>
    </source>
</reference>
<evidence type="ECO:0000313" key="2">
    <source>
        <dbReference type="EMBL" id="MCS0589837.1"/>
    </source>
</evidence>
<dbReference type="EMBL" id="JANUGX010000011">
    <property type="protein sequence ID" value="MCS0589837.1"/>
    <property type="molecule type" value="Genomic_DNA"/>
</dbReference>
<proteinExistence type="predicted"/>
<name>A0ABT2A6P6_9BURK</name>
<evidence type="ECO:0000313" key="3">
    <source>
        <dbReference type="Proteomes" id="UP001205560"/>
    </source>
</evidence>
<dbReference type="RefSeq" id="WP_258845600.1">
    <property type="nucleotide sequence ID" value="NZ_JANUGX010000011.1"/>
</dbReference>
<dbReference type="Proteomes" id="UP001205560">
    <property type="component" value="Unassembled WGS sequence"/>
</dbReference>
<feature type="signal peptide" evidence="1">
    <location>
        <begin position="1"/>
        <end position="33"/>
    </location>
</feature>
<comment type="caution">
    <text evidence="2">The sequence shown here is derived from an EMBL/GenBank/DDBJ whole genome shotgun (WGS) entry which is preliminary data.</text>
</comment>
<dbReference type="InterPro" id="IPR046525">
    <property type="entry name" value="DUF6702"/>
</dbReference>